<gene>
    <name evidence="1" type="ORF">NBR_LOCUS21524</name>
</gene>
<dbReference type="Proteomes" id="UP000271162">
    <property type="component" value="Unassembled WGS sequence"/>
</dbReference>
<reference evidence="1 2" key="2">
    <citation type="submission" date="2018-11" db="EMBL/GenBank/DDBJ databases">
        <authorList>
            <consortium name="Pathogen Informatics"/>
        </authorList>
    </citation>
    <scope>NUCLEOTIDE SEQUENCE [LARGE SCALE GENOMIC DNA]</scope>
</reference>
<dbReference type="AlphaFoldDB" id="A0A0N4YWA1"/>
<name>A0A0N4YWA1_NIPBR</name>
<protein>
    <submittedName>
        <fullName evidence="3">VTC domain-containing protein</fullName>
    </submittedName>
</protein>
<dbReference type="WBParaSite" id="NBR_0002152301-mRNA-1">
    <property type="protein sequence ID" value="NBR_0002152301-mRNA-1"/>
    <property type="gene ID" value="NBR_0002152301"/>
</dbReference>
<keyword evidence="2" id="KW-1185">Reference proteome</keyword>
<dbReference type="EMBL" id="UYSL01026469">
    <property type="protein sequence ID" value="VDL85462.1"/>
    <property type="molecule type" value="Genomic_DNA"/>
</dbReference>
<proteinExistence type="predicted"/>
<sequence length="270" mass="31325">MTYNEANSNMKWKKEYEFLLVKKLRLKVADRSEGSAAMRELSCLLENTDKIRFPVEVQIKYDLYIPVNSEIAELREDDRCYLRLKAGDVPYSRVVVRGTVYSSSIYWKRQSSSQQDMVVLNEYETCSPFEDLGNRVNHFQHPQRRSPLQLMRLISEHNCFFKQALSCRARRQKMYKPRALKGSTRSTPYQRGTVLSRHQLPPTRCHQSCDNDISLESDIPICEQQEIPPGNIAIGREFVMEPPPSQSPVRTPTMLAECLENNVLDMLRAS</sequence>
<evidence type="ECO:0000313" key="1">
    <source>
        <dbReference type="EMBL" id="VDL85462.1"/>
    </source>
</evidence>
<accession>A0A0N4YWA1</accession>
<reference evidence="3" key="1">
    <citation type="submission" date="2017-02" db="UniProtKB">
        <authorList>
            <consortium name="WormBaseParasite"/>
        </authorList>
    </citation>
    <scope>IDENTIFICATION</scope>
</reference>
<evidence type="ECO:0000313" key="3">
    <source>
        <dbReference type="WBParaSite" id="NBR_0002152301-mRNA-1"/>
    </source>
</evidence>
<evidence type="ECO:0000313" key="2">
    <source>
        <dbReference type="Proteomes" id="UP000271162"/>
    </source>
</evidence>
<organism evidence="3">
    <name type="scientific">Nippostrongylus brasiliensis</name>
    <name type="common">Rat hookworm</name>
    <dbReference type="NCBI Taxonomy" id="27835"/>
    <lineage>
        <taxon>Eukaryota</taxon>
        <taxon>Metazoa</taxon>
        <taxon>Ecdysozoa</taxon>
        <taxon>Nematoda</taxon>
        <taxon>Chromadorea</taxon>
        <taxon>Rhabditida</taxon>
        <taxon>Rhabditina</taxon>
        <taxon>Rhabditomorpha</taxon>
        <taxon>Strongyloidea</taxon>
        <taxon>Heligmosomidae</taxon>
        <taxon>Nippostrongylus</taxon>
    </lineage>
</organism>